<dbReference type="EMBL" id="VYQA01000005">
    <property type="protein sequence ID" value="KAA9030853.1"/>
    <property type="molecule type" value="Genomic_DNA"/>
</dbReference>
<dbReference type="InterPro" id="IPR011053">
    <property type="entry name" value="Single_hybrid_motif"/>
</dbReference>
<evidence type="ECO:0000256" key="2">
    <source>
        <dbReference type="ARBA" id="ARBA00005194"/>
    </source>
</evidence>
<evidence type="ECO:0000256" key="7">
    <source>
        <dbReference type="ARBA" id="ARBA00023267"/>
    </source>
</evidence>
<dbReference type="AlphaFoldDB" id="A0A5J5I5F6"/>
<dbReference type="UniPathway" id="UPA00094"/>
<evidence type="ECO:0000313" key="11">
    <source>
        <dbReference type="EMBL" id="KAA9030853.1"/>
    </source>
</evidence>
<keyword evidence="7 8" id="KW-0092">Biotin</keyword>
<keyword evidence="3 8" id="KW-0444">Lipid biosynthesis</keyword>
<keyword evidence="6 8" id="KW-0275">Fatty acid biosynthesis</keyword>
<comment type="function">
    <text evidence="1 8">This protein is a component of the acetyl coenzyme A carboxylase complex; first, biotin carboxylase catalyzes the carboxylation of the carrier protein and then the transcarboxylase transfers the carboxyl group to form malonyl-CoA.</text>
</comment>
<reference evidence="12 13" key="1">
    <citation type="submission" date="2019-09" db="EMBL/GenBank/DDBJ databases">
        <authorList>
            <person name="Feng G."/>
        </authorList>
    </citation>
    <scope>NUCLEOTIDE SEQUENCE [LARGE SCALE GENOMIC DNA]</scope>
    <source>
        <strain evidence="11 12">KACC 19283</strain>
        <strain evidence="10 13">KACC 19284</strain>
    </source>
</reference>
<keyword evidence="5 8" id="KW-0443">Lipid metabolism</keyword>
<name>A0A5J5I5F6_9SPHN</name>
<evidence type="ECO:0000313" key="10">
    <source>
        <dbReference type="EMBL" id="KAA9018217.1"/>
    </source>
</evidence>
<feature type="domain" description="Lipoyl-binding" evidence="9">
    <location>
        <begin position="92"/>
        <end position="168"/>
    </location>
</feature>
<dbReference type="Proteomes" id="UP000326364">
    <property type="component" value="Unassembled WGS sequence"/>
</dbReference>
<dbReference type="SUPFAM" id="SSF51230">
    <property type="entry name" value="Single hybrid motif"/>
    <property type="match status" value="1"/>
</dbReference>
<comment type="pathway">
    <text evidence="2 8">Lipid metabolism; fatty acid biosynthesis.</text>
</comment>
<dbReference type="Pfam" id="PF00364">
    <property type="entry name" value="Biotin_lipoyl"/>
    <property type="match status" value="1"/>
</dbReference>
<dbReference type="InterPro" id="IPR001882">
    <property type="entry name" value="Biotin_BS"/>
</dbReference>
<evidence type="ECO:0000313" key="12">
    <source>
        <dbReference type="Proteomes" id="UP000325933"/>
    </source>
</evidence>
<accession>A0A5J5I5F6</accession>
<dbReference type="GO" id="GO:0006633">
    <property type="term" value="P:fatty acid biosynthetic process"/>
    <property type="evidence" value="ECO:0007669"/>
    <property type="project" value="UniProtKB-UniPathway"/>
</dbReference>
<evidence type="ECO:0000256" key="1">
    <source>
        <dbReference type="ARBA" id="ARBA00003761"/>
    </source>
</evidence>
<dbReference type="EMBL" id="VYQB01000005">
    <property type="protein sequence ID" value="KAA9018217.1"/>
    <property type="molecule type" value="Genomic_DNA"/>
</dbReference>
<proteinExistence type="predicted"/>
<dbReference type="GO" id="GO:0009317">
    <property type="term" value="C:acetyl-CoA carboxylase complex"/>
    <property type="evidence" value="ECO:0007669"/>
    <property type="project" value="InterPro"/>
</dbReference>
<dbReference type="PROSITE" id="PS50968">
    <property type="entry name" value="BIOTINYL_LIPOYL"/>
    <property type="match status" value="1"/>
</dbReference>
<evidence type="ECO:0000256" key="5">
    <source>
        <dbReference type="ARBA" id="ARBA00023098"/>
    </source>
</evidence>
<dbReference type="PRINTS" id="PR01071">
    <property type="entry name" value="ACOABIOTINCC"/>
</dbReference>
<evidence type="ECO:0000259" key="9">
    <source>
        <dbReference type="PROSITE" id="PS50968"/>
    </source>
</evidence>
<dbReference type="InterPro" id="IPR000089">
    <property type="entry name" value="Biotin_lipoyl"/>
</dbReference>
<dbReference type="Gene3D" id="2.40.50.100">
    <property type="match status" value="1"/>
</dbReference>
<dbReference type="Proteomes" id="UP000325933">
    <property type="component" value="Unassembled WGS sequence"/>
</dbReference>
<keyword evidence="13" id="KW-1185">Reference proteome</keyword>
<evidence type="ECO:0000256" key="3">
    <source>
        <dbReference type="ARBA" id="ARBA00022516"/>
    </source>
</evidence>
<evidence type="ECO:0000256" key="4">
    <source>
        <dbReference type="ARBA" id="ARBA00022832"/>
    </source>
</evidence>
<dbReference type="InterPro" id="IPR001249">
    <property type="entry name" value="AcCoA_biotinCC"/>
</dbReference>
<dbReference type="CDD" id="cd06850">
    <property type="entry name" value="biotinyl_domain"/>
    <property type="match status" value="1"/>
</dbReference>
<protein>
    <recommendedName>
        <fullName evidence="8">Biotin carboxyl carrier protein of acetyl-CoA carboxylase</fullName>
    </recommendedName>
</protein>
<dbReference type="PROSITE" id="PS00188">
    <property type="entry name" value="BIOTIN"/>
    <property type="match status" value="1"/>
</dbReference>
<dbReference type="RefSeq" id="WP_150425403.1">
    <property type="nucleotide sequence ID" value="NZ_VYQA01000005.1"/>
</dbReference>
<dbReference type="GO" id="GO:0003989">
    <property type="term" value="F:acetyl-CoA carboxylase activity"/>
    <property type="evidence" value="ECO:0007669"/>
    <property type="project" value="InterPro"/>
</dbReference>
<keyword evidence="4 8" id="KW-0276">Fatty acid metabolism</keyword>
<evidence type="ECO:0000313" key="13">
    <source>
        <dbReference type="Proteomes" id="UP000326364"/>
    </source>
</evidence>
<sequence length="170" mass="17143">MSGPKTEAVALADIEALIADFQASGMRELHVRSGEFEIYLSTDASAPGLGAQAVAVRVEPIAAAAPAAAAPAPTTAPPVASAAAPSSLPDNAVIVRAPYLGTFYRAPKPGSPVYVDVGSVVTADTEMCLVEVMKLFTAVRAGLSGTVHAILATDGAMVEADQPLFAVIPG</sequence>
<organism evidence="11 12">
    <name type="scientific">Sphingobium limneticum</name>
    <dbReference type="NCBI Taxonomy" id="1007511"/>
    <lineage>
        <taxon>Bacteria</taxon>
        <taxon>Pseudomonadati</taxon>
        <taxon>Pseudomonadota</taxon>
        <taxon>Alphaproteobacteria</taxon>
        <taxon>Sphingomonadales</taxon>
        <taxon>Sphingomonadaceae</taxon>
        <taxon>Sphingobium</taxon>
    </lineage>
</organism>
<gene>
    <name evidence="11" type="ORF">F4U95_08820</name>
    <name evidence="10" type="ORF">F4U96_08870</name>
</gene>
<comment type="caution">
    <text evidence="11">The sequence shown here is derived from an EMBL/GenBank/DDBJ whole genome shotgun (WGS) entry which is preliminary data.</text>
</comment>
<evidence type="ECO:0000256" key="6">
    <source>
        <dbReference type="ARBA" id="ARBA00023160"/>
    </source>
</evidence>
<evidence type="ECO:0000256" key="8">
    <source>
        <dbReference type="RuleBase" id="RU364072"/>
    </source>
</evidence>